<gene>
    <name evidence="2" type="ORF">K460DRAFT_398251</name>
</gene>
<keyword evidence="3" id="KW-1185">Reference proteome</keyword>
<dbReference type="GeneID" id="63853446"/>
<proteinExistence type="predicted"/>
<feature type="compositionally biased region" description="Basic and acidic residues" evidence="1">
    <location>
        <begin position="15"/>
        <end position="29"/>
    </location>
</feature>
<sequence>MGIPTTRYTQPRTTIDIERSRQVEQKNEQVRCQSLDLPRNESFSLSSRLKNSFRGQRAWHLSKNDAHSDDKDELLLSGQEPKASNEPAAHSQQTGKTALNTPSPGKRSLRSFLHMGSIGMRGGRHSHMPEDAMTKADKVNGGLDVKDEELSCLGEVLQRQRAQDQTTDSASTIEPKTFNDDDAEDSDDASLRRLIEEWGTYHKVLVESYSPGEGEEDL</sequence>
<feature type="region of interest" description="Disordered" evidence="1">
    <location>
        <begin position="61"/>
        <end position="110"/>
    </location>
</feature>
<evidence type="ECO:0000313" key="2">
    <source>
        <dbReference type="EMBL" id="KAF1842204.1"/>
    </source>
</evidence>
<comment type="caution">
    <text evidence="2">The sequence shown here is derived from an EMBL/GenBank/DDBJ whole genome shotgun (WGS) entry which is preliminary data.</text>
</comment>
<dbReference type="AlphaFoldDB" id="A0A9P4GAY9"/>
<evidence type="ECO:0000313" key="3">
    <source>
        <dbReference type="Proteomes" id="UP000800039"/>
    </source>
</evidence>
<feature type="region of interest" description="Disordered" evidence="1">
    <location>
        <begin position="158"/>
        <end position="187"/>
    </location>
</feature>
<evidence type="ECO:0000256" key="1">
    <source>
        <dbReference type="SAM" id="MobiDB-lite"/>
    </source>
</evidence>
<dbReference type="Proteomes" id="UP000800039">
    <property type="component" value="Unassembled WGS sequence"/>
</dbReference>
<organism evidence="2 3">
    <name type="scientific">Cucurbitaria berberidis CBS 394.84</name>
    <dbReference type="NCBI Taxonomy" id="1168544"/>
    <lineage>
        <taxon>Eukaryota</taxon>
        <taxon>Fungi</taxon>
        <taxon>Dikarya</taxon>
        <taxon>Ascomycota</taxon>
        <taxon>Pezizomycotina</taxon>
        <taxon>Dothideomycetes</taxon>
        <taxon>Pleosporomycetidae</taxon>
        <taxon>Pleosporales</taxon>
        <taxon>Pleosporineae</taxon>
        <taxon>Cucurbitariaceae</taxon>
        <taxon>Cucurbitaria</taxon>
    </lineage>
</organism>
<feature type="compositionally biased region" description="Polar residues" evidence="1">
    <location>
        <begin position="163"/>
        <end position="174"/>
    </location>
</feature>
<dbReference type="EMBL" id="ML976618">
    <property type="protein sequence ID" value="KAF1842204.1"/>
    <property type="molecule type" value="Genomic_DNA"/>
</dbReference>
<feature type="compositionally biased region" description="Polar residues" evidence="1">
    <location>
        <begin position="1"/>
        <end position="13"/>
    </location>
</feature>
<feature type="compositionally biased region" description="Polar residues" evidence="1">
    <location>
        <begin position="90"/>
        <end position="103"/>
    </location>
</feature>
<accession>A0A9P4GAY9</accession>
<protein>
    <submittedName>
        <fullName evidence="2">Uncharacterized protein</fullName>
    </submittedName>
</protein>
<name>A0A9P4GAY9_9PLEO</name>
<dbReference type="RefSeq" id="XP_040784767.1">
    <property type="nucleotide sequence ID" value="XM_040936195.1"/>
</dbReference>
<reference evidence="2" key="1">
    <citation type="submission" date="2020-01" db="EMBL/GenBank/DDBJ databases">
        <authorList>
            <consortium name="DOE Joint Genome Institute"/>
            <person name="Haridas S."/>
            <person name="Albert R."/>
            <person name="Binder M."/>
            <person name="Bloem J."/>
            <person name="Labutti K."/>
            <person name="Salamov A."/>
            <person name="Andreopoulos B."/>
            <person name="Baker S.E."/>
            <person name="Barry K."/>
            <person name="Bills G."/>
            <person name="Bluhm B.H."/>
            <person name="Cannon C."/>
            <person name="Castanera R."/>
            <person name="Culley D.E."/>
            <person name="Daum C."/>
            <person name="Ezra D."/>
            <person name="Gonzalez J.B."/>
            <person name="Henrissat B."/>
            <person name="Kuo A."/>
            <person name="Liang C."/>
            <person name="Lipzen A."/>
            <person name="Lutzoni F."/>
            <person name="Magnuson J."/>
            <person name="Mondo S."/>
            <person name="Nolan M."/>
            <person name="Ohm R."/>
            <person name="Pangilinan J."/>
            <person name="Park H.-J."/>
            <person name="Ramirez L."/>
            <person name="Alfaro M."/>
            <person name="Sun H."/>
            <person name="Tritt A."/>
            <person name="Yoshinaga Y."/>
            <person name="Zwiers L.-H."/>
            <person name="Turgeon B.G."/>
            <person name="Goodwin S.B."/>
            <person name="Spatafora J.W."/>
            <person name="Crous P.W."/>
            <person name="Grigoriev I.V."/>
        </authorList>
    </citation>
    <scope>NUCLEOTIDE SEQUENCE</scope>
    <source>
        <strain evidence="2">CBS 394.84</strain>
    </source>
</reference>
<feature type="region of interest" description="Disordered" evidence="1">
    <location>
        <begin position="1"/>
        <end position="47"/>
    </location>
</feature>
<feature type="compositionally biased region" description="Basic and acidic residues" evidence="1">
    <location>
        <begin position="62"/>
        <end position="74"/>
    </location>
</feature>